<gene>
    <name evidence="2" type="ORF">RchiOBHm_Chr7g0206801</name>
</gene>
<dbReference type="InterPro" id="IPR000719">
    <property type="entry name" value="Prot_kinase_dom"/>
</dbReference>
<organism evidence="2 3">
    <name type="scientific">Rosa chinensis</name>
    <name type="common">China rose</name>
    <dbReference type="NCBI Taxonomy" id="74649"/>
    <lineage>
        <taxon>Eukaryota</taxon>
        <taxon>Viridiplantae</taxon>
        <taxon>Streptophyta</taxon>
        <taxon>Embryophyta</taxon>
        <taxon>Tracheophyta</taxon>
        <taxon>Spermatophyta</taxon>
        <taxon>Magnoliopsida</taxon>
        <taxon>eudicotyledons</taxon>
        <taxon>Gunneridae</taxon>
        <taxon>Pentapetalae</taxon>
        <taxon>rosids</taxon>
        <taxon>fabids</taxon>
        <taxon>Rosales</taxon>
        <taxon>Rosaceae</taxon>
        <taxon>Rosoideae</taxon>
        <taxon>Rosoideae incertae sedis</taxon>
        <taxon>Rosa</taxon>
    </lineage>
</organism>
<dbReference type="PANTHER" id="PTHR45621">
    <property type="entry name" value="OS01G0588500 PROTEIN-RELATED"/>
    <property type="match status" value="1"/>
</dbReference>
<dbReference type="InterPro" id="IPR050823">
    <property type="entry name" value="Plant_Ser_Thr_Prot_Kinase"/>
</dbReference>
<dbReference type="GO" id="GO:0004672">
    <property type="term" value="F:protein kinase activity"/>
    <property type="evidence" value="ECO:0007669"/>
    <property type="project" value="InterPro"/>
</dbReference>
<dbReference type="GO" id="GO:0005524">
    <property type="term" value="F:ATP binding"/>
    <property type="evidence" value="ECO:0007669"/>
    <property type="project" value="InterPro"/>
</dbReference>
<comment type="caution">
    <text evidence="2">The sequence shown here is derived from an EMBL/GenBank/DDBJ whole genome shotgun (WGS) entry which is preliminary data.</text>
</comment>
<sequence>MVNRLVSLSWKTYHAAFFCLIMLLPVTKERDFFSQELELEQIVKFCGWIKGHKEWLAEVQFLGVVSHPNLAKLLGYCSIDGERGIQRLLVCEYMPNRSLEDHLFNRVLNPLPWITRFGSALLVIYRDFKSSNVLLDEDFKPKYSDFGLAR</sequence>
<dbReference type="InterPro" id="IPR011009">
    <property type="entry name" value="Kinase-like_dom_sf"/>
</dbReference>
<dbReference type="Proteomes" id="UP000238479">
    <property type="component" value="Chromosome 7"/>
</dbReference>
<dbReference type="EMBL" id="PDCK01000045">
    <property type="protein sequence ID" value="PRQ18509.1"/>
    <property type="molecule type" value="Genomic_DNA"/>
</dbReference>
<dbReference type="Pfam" id="PF00069">
    <property type="entry name" value="Pkinase"/>
    <property type="match status" value="1"/>
</dbReference>
<dbReference type="SUPFAM" id="SSF56112">
    <property type="entry name" value="Protein kinase-like (PK-like)"/>
    <property type="match status" value="1"/>
</dbReference>
<dbReference type="InterPro" id="IPR008271">
    <property type="entry name" value="Ser/Thr_kinase_AS"/>
</dbReference>
<dbReference type="AlphaFoldDB" id="A0A2P6P9A7"/>
<feature type="domain" description="Protein kinase" evidence="1">
    <location>
        <begin position="1"/>
        <end position="150"/>
    </location>
</feature>
<keyword evidence="3" id="KW-1185">Reference proteome</keyword>
<evidence type="ECO:0000259" key="1">
    <source>
        <dbReference type="PROSITE" id="PS50011"/>
    </source>
</evidence>
<dbReference type="Gene3D" id="1.10.510.10">
    <property type="entry name" value="Transferase(Phosphotransferase) domain 1"/>
    <property type="match status" value="1"/>
</dbReference>
<dbReference type="PROSITE" id="PS50011">
    <property type="entry name" value="PROTEIN_KINASE_DOM"/>
    <property type="match status" value="1"/>
</dbReference>
<dbReference type="PROSITE" id="PS00108">
    <property type="entry name" value="PROTEIN_KINASE_ST"/>
    <property type="match status" value="1"/>
</dbReference>
<proteinExistence type="predicted"/>
<evidence type="ECO:0000313" key="3">
    <source>
        <dbReference type="Proteomes" id="UP000238479"/>
    </source>
</evidence>
<name>A0A2P6P9A7_ROSCH</name>
<protein>
    <recommendedName>
        <fullName evidence="1">Protein kinase domain-containing protein</fullName>
    </recommendedName>
</protein>
<dbReference type="Gramene" id="PRQ18509">
    <property type="protein sequence ID" value="PRQ18509"/>
    <property type="gene ID" value="RchiOBHm_Chr7g0206801"/>
</dbReference>
<evidence type="ECO:0000313" key="2">
    <source>
        <dbReference type="EMBL" id="PRQ18509.1"/>
    </source>
</evidence>
<keyword evidence="2" id="KW-0808">Transferase</keyword>
<accession>A0A2P6P9A7</accession>
<reference evidence="2 3" key="1">
    <citation type="journal article" date="2018" name="Nat. Genet.">
        <title>The Rosa genome provides new insights in the design of modern roses.</title>
        <authorList>
            <person name="Bendahmane M."/>
        </authorList>
    </citation>
    <scope>NUCLEOTIDE SEQUENCE [LARGE SCALE GENOMIC DNA]</scope>
    <source>
        <strain evidence="3">cv. Old Blush</strain>
    </source>
</reference>